<dbReference type="AlphaFoldDB" id="A0A8T0BWH1"/>
<accession>A0A8T0BWH1</accession>
<dbReference type="PANTHER" id="PTHR31025:SF25">
    <property type="entry name" value="ZINC FINGER (C2H2)-60"/>
    <property type="match status" value="1"/>
</dbReference>
<evidence type="ECO:0000313" key="1">
    <source>
        <dbReference type="EMBL" id="KAF7709836.1"/>
    </source>
</evidence>
<proteinExistence type="predicted"/>
<dbReference type="PANTHER" id="PTHR31025">
    <property type="entry name" value="SI:CH211-196P9.1-RELATED"/>
    <property type="match status" value="1"/>
</dbReference>
<keyword evidence="2" id="KW-1185">Reference proteome</keyword>
<feature type="non-terminal residue" evidence="1">
    <location>
        <position position="1"/>
    </location>
</feature>
<dbReference type="EMBL" id="JABFDY010000003">
    <property type="protein sequence ID" value="KAF7709836.1"/>
    <property type="molecule type" value="Genomic_DNA"/>
</dbReference>
<comment type="caution">
    <text evidence="1">The sequence shown here is derived from an EMBL/GenBank/DDBJ whole genome shotgun (WGS) entry which is preliminary data.</text>
</comment>
<organism evidence="1 2">
    <name type="scientific">Silurus meridionalis</name>
    <name type="common">Southern catfish</name>
    <name type="synonym">Silurus soldatovi meridionalis</name>
    <dbReference type="NCBI Taxonomy" id="175797"/>
    <lineage>
        <taxon>Eukaryota</taxon>
        <taxon>Metazoa</taxon>
        <taxon>Chordata</taxon>
        <taxon>Craniata</taxon>
        <taxon>Vertebrata</taxon>
        <taxon>Euteleostomi</taxon>
        <taxon>Actinopterygii</taxon>
        <taxon>Neopterygii</taxon>
        <taxon>Teleostei</taxon>
        <taxon>Ostariophysi</taxon>
        <taxon>Siluriformes</taxon>
        <taxon>Siluridae</taxon>
        <taxon>Silurus</taxon>
    </lineage>
</organism>
<name>A0A8T0BWH1_SILME</name>
<reference evidence="1" key="1">
    <citation type="submission" date="2020-08" db="EMBL/GenBank/DDBJ databases">
        <title>Chromosome-level assembly of Southern catfish (Silurus meridionalis) provides insights into visual adaptation to the nocturnal and benthic lifestyles.</title>
        <authorList>
            <person name="Zhang Y."/>
            <person name="Wang D."/>
            <person name="Peng Z."/>
        </authorList>
    </citation>
    <scope>NUCLEOTIDE SEQUENCE</scope>
    <source>
        <strain evidence="1">SWU-2019-XX</strain>
        <tissue evidence="1">Muscle</tissue>
    </source>
</reference>
<sequence>DTDPEDHSTRGVKIGVLTVVEDDVGTPVLLATVINRAIILEQAIVLQDIPDLPETFAFLFSLLYALNMEYPKELKYTFEFIQKIFMDLGGTCSARVRSLKL</sequence>
<gene>
    <name evidence="1" type="ORF">HF521_016686</name>
</gene>
<protein>
    <submittedName>
        <fullName evidence="1">Uncharacterized protein</fullName>
    </submittedName>
</protein>
<dbReference type="Proteomes" id="UP000606274">
    <property type="component" value="Unassembled WGS sequence"/>
</dbReference>
<feature type="non-terminal residue" evidence="1">
    <location>
        <position position="101"/>
    </location>
</feature>
<evidence type="ECO:0000313" key="2">
    <source>
        <dbReference type="Proteomes" id="UP000606274"/>
    </source>
</evidence>